<dbReference type="PROSITE" id="PS00107">
    <property type="entry name" value="PROTEIN_KINASE_ATP"/>
    <property type="match status" value="1"/>
</dbReference>
<keyword evidence="2 7" id="KW-0547">Nucleotide-binding</keyword>
<dbReference type="InParanoid" id="A0A078AGI4"/>
<dbReference type="AlphaFoldDB" id="A0A078AGI4"/>
<evidence type="ECO:0000256" key="7">
    <source>
        <dbReference type="PROSITE-ProRule" id="PRU10141"/>
    </source>
</evidence>
<keyword evidence="5" id="KW-0652">Protein synthesis inhibitor</keyword>
<evidence type="ECO:0000256" key="1">
    <source>
        <dbReference type="ARBA" id="ARBA00022679"/>
    </source>
</evidence>
<evidence type="ECO:0000256" key="3">
    <source>
        <dbReference type="ARBA" id="ARBA00022777"/>
    </source>
</evidence>
<evidence type="ECO:0000259" key="8">
    <source>
        <dbReference type="PROSITE" id="PS50011"/>
    </source>
</evidence>
<dbReference type="PANTHER" id="PTHR11042:SF136">
    <property type="entry name" value="EIF-2-ALPHA KINASE GCN2"/>
    <property type="match status" value="1"/>
</dbReference>
<reference evidence="9 10" key="1">
    <citation type="submission" date="2014-06" db="EMBL/GenBank/DDBJ databases">
        <authorList>
            <person name="Swart Estienne"/>
        </authorList>
    </citation>
    <scope>NUCLEOTIDE SEQUENCE [LARGE SCALE GENOMIC DNA]</scope>
    <source>
        <strain evidence="9 10">130c</strain>
    </source>
</reference>
<dbReference type="EMBL" id="CCKQ01008502">
    <property type="protein sequence ID" value="CDW79963.1"/>
    <property type="molecule type" value="Genomic_DNA"/>
</dbReference>
<proteinExistence type="inferred from homology"/>
<evidence type="ECO:0000256" key="6">
    <source>
        <dbReference type="ARBA" id="ARBA00037982"/>
    </source>
</evidence>
<dbReference type="SUPFAM" id="SSF56112">
    <property type="entry name" value="Protein kinase-like (PK-like)"/>
    <property type="match status" value="1"/>
</dbReference>
<keyword evidence="3" id="KW-0418">Kinase</keyword>
<evidence type="ECO:0000256" key="4">
    <source>
        <dbReference type="ARBA" id="ARBA00022840"/>
    </source>
</evidence>
<dbReference type="GO" id="GO:0005524">
    <property type="term" value="F:ATP binding"/>
    <property type="evidence" value="ECO:0007669"/>
    <property type="project" value="UniProtKB-UniRule"/>
</dbReference>
<dbReference type="OrthoDB" id="341578at2759"/>
<keyword evidence="10" id="KW-1185">Reference proteome</keyword>
<dbReference type="GO" id="GO:0005829">
    <property type="term" value="C:cytosol"/>
    <property type="evidence" value="ECO:0007669"/>
    <property type="project" value="TreeGrafter"/>
</dbReference>
<dbReference type="PANTHER" id="PTHR11042">
    <property type="entry name" value="EUKARYOTIC TRANSLATION INITIATION FACTOR 2-ALPHA KINASE EIF2-ALPHA KINASE -RELATED"/>
    <property type="match status" value="1"/>
</dbReference>
<sequence length="847" mass="98912">MQQNYKFQQPQQLLLNSSLCDSEPKVINLKSPHINHLTRNYHLKVMLIFIEQDIQIQPKNNQIGLNKLSELIFQVDDAMYNSAPKSPILQQIQNSTQNRKSKFAKNKSNTKYFDKENGPNKFQLDIKVNTNTTSTISNELSTDSQQFLNFYDLFKLKRLLGFGAFGVVLMVKNIKHNEVSALKIINKTNLSKSNLNQFRNEFKVLQKLDHCGVIKSKRTYETQNYLLIELEYFEGITLKKFQDQIQSEDNSRAILKCILEGLNHIHDKDFIHRDLKTDNILISVNNALSVDSYTNLDSIGYEVKIIDFGLSTSHKVLSFEQIDDNIGTLVYMAPEQAKSKSYGKRIDVWACGIIMYQLLTRGKHPIYYDGQNRDEYNEALDKIMSGQSKWEFPQGFSDYVAFVPLRDMTVKRLYSIHGQRNLGKREQVLIKKKKTQVLRQSVKKPMIDSSIMSPKQTQSNIDISPMKMLSKNIALGRNTPVLRKDSIKFNSNSKAFNSRTNQKEQDKSLLAIQQQTNLGNFLKTPIMKKNSHKLRRFHEFVDDEQQKKLQLELPNKSQMRSSIKRKLDYLESNTPTDYQLKLNSQAHQSSIQQEQIENYNAQKLDFTLRKLRTRKITQDIENDLSDLLNETQNSFQPKLHQRKSSLSQNKNYMRRSSMRKTEHPQIIGSEVHSEYYWNDNLSNNNNYKENSNNDIQNLMQARVQSQKRNIKNHETRVFFNGQLPTNNNYQENTRLPFALSSHSSIRHPFQQQQQQNHALMSPIVIHRNNRPLINEYTQGLASMDSKHKLEKIYRMQEIVKGFQMTSSPYQHLQGALNIQPLAGRKDHRYYQQSFQSKSQQNSQHNKY</sequence>
<dbReference type="InterPro" id="IPR008271">
    <property type="entry name" value="Ser/Thr_kinase_AS"/>
</dbReference>
<dbReference type="InterPro" id="IPR000719">
    <property type="entry name" value="Prot_kinase_dom"/>
</dbReference>
<dbReference type="PROSITE" id="PS00108">
    <property type="entry name" value="PROTEIN_KINASE_ST"/>
    <property type="match status" value="1"/>
</dbReference>
<name>A0A078AGI4_STYLE</name>
<dbReference type="Gene3D" id="1.10.510.10">
    <property type="entry name" value="Transferase(Phosphotransferase) domain 1"/>
    <property type="match status" value="1"/>
</dbReference>
<feature type="domain" description="Protein kinase" evidence="8">
    <location>
        <begin position="154"/>
        <end position="420"/>
    </location>
</feature>
<dbReference type="Pfam" id="PF00069">
    <property type="entry name" value="Pkinase"/>
    <property type="match status" value="1"/>
</dbReference>
<dbReference type="Proteomes" id="UP000039865">
    <property type="component" value="Unassembled WGS sequence"/>
</dbReference>
<comment type="similarity">
    <text evidence="6">Belongs to the protein kinase superfamily. Ser/Thr protein kinase family. GCN2 subfamily.</text>
</comment>
<keyword evidence="1" id="KW-0808">Transferase</keyword>
<evidence type="ECO:0000313" key="10">
    <source>
        <dbReference type="Proteomes" id="UP000039865"/>
    </source>
</evidence>
<feature type="binding site" evidence="7">
    <location>
        <position position="183"/>
    </location>
    <ligand>
        <name>ATP</name>
        <dbReference type="ChEBI" id="CHEBI:30616"/>
    </ligand>
</feature>
<dbReference type="GO" id="GO:0005634">
    <property type="term" value="C:nucleus"/>
    <property type="evidence" value="ECO:0007669"/>
    <property type="project" value="TreeGrafter"/>
</dbReference>
<evidence type="ECO:0000313" key="9">
    <source>
        <dbReference type="EMBL" id="CDW79963.1"/>
    </source>
</evidence>
<evidence type="ECO:0000256" key="2">
    <source>
        <dbReference type="ARBA" id="ARBA00022741"/>
    </source>
</evidence>
<dbReference type="InterPro" id="IPR017441">
    <property type="entry name" value="Protein_kinase_ATP_BS"/>
</dbReference>
<protein>
    <recommendedName>
        <fullName evidence="8">Protein kinase domain-containing protein</fullName>
    </recommendedName>
</protein>
<keyword evidence="4 7" id="KW-0067">ATP-binding</keyword>
<dbReference type="InterPro" id="IPR050339">
    <property type="entry name" value="CC_SR_Kinase"/>
</dbReference>
<gene>
    <name evidence="9" type="primary">Contig7432.g371</name>
    <name evidence="9" type="ORF">STYLEM_8955</name>
</gene>
<dbReference type="PROSITE" id="PS50011">
    <property type="entry name" value="PROTEIN_KINASE_DOM"/>
    <property type="match status" value="1"/>
</dbReference>
<organism evidence="9 10">
    <name type="scientific">Stylonychia lemnae</name>
    <name type="common">Ciliate</name>
    <dbReference type="NCBI Taxonomy" id="5949"/>
    <lineage>
        <taxon>Eukaryota</taxon>
        <taxon>Sar</taxon>
        <taxon>Alveolata</taxon>
        <taxon>Ciliophora</taxon>
        <taxon>Intramacronucleata</taxon>
        <taxon>Spirotrichea</taxon>
        <taxon>Stichotrichia</taxon>
        <taxon>Sporadotrichida</taxon>
        <taxon>Oxytrichidae</taxon>
        <taxon>Stylonychinae</taxon>
        <taxon>Stylonychia</taxon>
    </lineage>
</organism>
<dbReference type="InterPro" id="IPR011009">
    <property type="entry name" value="Kinase-like_dom_sf"/>
</dbReference>
<dbReference type="GO" id="GO:0004694">
    <property type="term" value="F:eukaryotic translation initiation factor 2alpha kinase activity"/>
    <property type="evidence" value="ECO:0007669"/>
    <property type="project" value="TreeGrafter"/>
</dbReference>
<accession>A0A078AGI4</accession>
<evidence type="ECO:0000256" key="5">
    <source>
        <dbReference type="ARBA" id="ARBA00023193"/>
    </source>
</evidence>
<dbReference type="SMART" id="SM00220">
    <property type="entry name" value="S_TKc"/>
    <property type="match status" value="1"/>
</dbReference>
<dbReference type="GO" id="GO:0017148">
    <property type="term" value="P:negative regulation of translation"/>
    <property type="evidence" value="ECO:0007669"/>
    <property type="project" value="UniProtKB-KW"/>
</dbReference>